<dbReference type="PANTHER" id="PTHR12223:SF28">
    <property type="entry name" value="LECTIN, MANNOSE BINDING 1 LIKE"/>
    <property type="match status" value="1"/>
</dbReference>
<sequence>MIDVEFVIGNDVQSVFGTNGIGIFVLQEILSKDVSKGSLFGYSSEFFGAGVFLNTGLRKRDPANGDRVEGVQGKVSDGSQTVNTWDIPNDDTCYFHYREHTEANTLRLHYKNKIIDVFYFDKAKSEFMPCFNLEVDLTAGGYLALSGSSGVWDEDFHVVKSIKTMNPNKVDKSHHGEEAKKIKGQKYLETLKSTQDIMHKNRLKYTDMKDLIVKVNKEISKFMAQTEILQGVVREEITHTVKDPQGNTQTVDIAKINEDSRHIMRDLTILNRMMNYTFEKIDYLEQIMK</sequence>
<dbReference type="PROSITE" id="PS51328">
    <property type="entry name" value="L_LECTIN_LIKE"/>
    <property type="match status" value="1"/>
</dbReference>
<dbReference type="GO" id="GO:0005789">
    <property type="term" value="C:endoplasmic reticulum membrane"/>
    <property type="evidence" value="ECO:0007669"/>
    <property type="project" value="TreeGrafter"/>
</dbReference>
<accession>A0A7S3JN12</accession>
<dbReference type="InterPro" id="IPR005052">
    <property type="entry name" value="Lectin_leg"/>
</dbReference>
<dbReference type="AlphaFoldDB" id="A0A7S3JN12"/>
<evidence type="ECO:0000256" key="1">
    <source>
        <dbReference type="ARBA" id="ARBA00004479"/>
    </source>
</evidence>
<dbReference type="Pfam" id="PF03388">
    <property type="entry name" value="Lectin_leg-like"/>
    <property type="match status" value="1"/>
</dbReference>
<dbReference type="GO" id="GO:0005537">
    <property type="term" value="F:D-mannose binding"/>
    <property type="evidence" value="ECO:0007669"/>
    <property type="project" value="TreeGrafter"/>
</dbReference>
<comment type="subcellular location">
    <subcellularLocation>
        <location evidence="1">Membrane</location>
        <topology evidence="1">Single-pass type I membrane protein</topology>
    </subcellularLocation>
</comment>
<dbReference type="GO" id="GO:0000139">
    <property type="term" value="C:Golgi membrane"/>
    <property type="evidence" value="ECO:0007669"/>
    <property type="project" value="TreeGrafter"/>
</dbReference>
<keyword evidence="4" id="KW-1133">Transmembrane helix</keyword>
<gene>
    <name evidence="7" type="ORF">EHAR0213_LOCUS17114</name>
</gene>
<name>A0A7S3JN12_9SPIT</name>
<evidence type="ECO:0000256" key="4">
    <source>
        <dbReference type="ARBA" id="ARBA00022989"/>
    </source>
</evidence>
<dbReference type="PANTHER" id="PTHR12223">
    <property type="entry name" value="VESICULAR MANNOSE-BINDING LECTIN"/>
    <property type="match status" value="1"/>
</dbReference>
<dbReference type="EMBL" id="HBII01040911">
    <property type="protein sequence ID" value="CAE0358192.1"/>
    <property type="molecule type" value="Transcribed_RNA"/>
</dbReference>
<evidence type="ECO:0000256" key="5">
    <source>
        <dbReference type="ARBA" id="ARBA00023136"/>
    </source>
</evidence>
<dbReference type="InterPro" id="IPR051136">
    <property type="entry name" value="Intracellular_Lectin-GPT"/>
</dbReference>
<evidence type="ECO:0000313" key="7">
    <source>
        <dbReference type="EMBL" id="CAE0358192.1"/>
    </source>
</evidence>
<dbReference type="SUPFAM" id="SSF49899">
    <property type="entry name" value="Concanavalin A-like lectins/glucanases"/>
    <property type="match status" value="1"/>
</dbReference>
<protein>
    <recommendedName>
        <fullName evidence="6">L-type lectin-like domain-containing protein</fullName>
    </recommendedName>
</protein>
<dbReference type="GO" id="GO:0005793">
    <property type="term" value="C:endoplasmic reticulum-Golgi intermediate compartment"/>
    <property type="evidence" value="ECO:0007669"/>
    <property type="project" value="TreeGrafter"/>
</dbReference>
<reference evidence="7" key="1">
    <citation type="submission" date="2021-01" db="EMBL/GenBank/DDBJ databases">
        <authorList>
            <person name="Corre E."/>
            <person name="Pelletier E."/>
            <person name="Niang G."/>
            <person name="Scheremetjew M."/>
            <person name="Finn R."/>
            <person name="Kale V."/>
            <person name="Holt S."/>
            <person name="Cochrane G."/>
            <person name="Meng A."/>
            <person name="Brown T."/>
            <person name="Cohen L."/>
        </authorList>
    </citation>
    <scope>NUCLEOTIDE SEQUENCE</scope>
    <source>
        <strain evidence="7">FSP1.4</strain>
    </source>
</reference>
<keyword evidence="5" id="KW-0472">Membrane</keyword>
<evidence type="ECO:0000256" key="2">
    <source>
        <dbReference type="ARBA" id="ARBA00022692"/>
    </source>
</evidence>
<dbReference type="Gene3D" id="2.60.120.200">
    <property type="match status" value="1"/>
</dbReference>
<dbReference type="GO" id="GO:0030134">
    <property type="term" value="C:COPII-coated ER to Golgi transport vesicle"/>
    <property type="evidence" value="ECO:0007669"/>
    <property type="project" value="TreeGrafter"/>
</dbReference>
<organism evidence="7">
    <name type="scientific">Euplotes harpa</name>
    <dbReference type="NCBI Taxonomy" id="151035"/>
    <lineage>
        <taxon>Eukaryota</taxon>
        <taxon>Sar</taxon>
        <taxon>Alveolata</taxon>
        <taxon>Ciliophora</taxon>
        <taxon>Intramacronucleata</taxon>
        <taxon>Spirotrichea</taxon>
        <taxon>Hypotrichia</taxon>
        <taxon>Euplotida</taxon>
        <taxon>Euplotidae</taxon>
        <taxon>Euplotes</taxon>
    </lineage>
</organism>
<keyword evidence="2" id="KW-0812">Transmembrane</keyword>
<dbReference type="GO" id="GO:0006888">
    <property type="term" value="P:endoplasmic reticulum to Golgi vesicle-mediated transport"/>
    <property type="evidence" value="ECO:0007669"/>
    <property type="project" value="TreeGrafter"/>
</dbReference>
<dbReference type="InterPro" id="IPR013320">
    <property type="entry name" value="ConA-like_dom_sf"/>
</dbReference>
<evidence type="ECO:0000259" key="6">
    <source>
        <dbReference type="PROSITE" id="PS51328"/>
    </source>
</evidence>
<proteinExistence type="predicted"/>
<keyword evidence="3" id="KW-0732">Signal</keyword>
<feature type="domain" description="L-type lectin-like" evidence="6">
    <location>
        <begin position="1"/>
        <end position="167"/>
    </location>
</feature>
<evidence type="ECO:0000256" key="3">
    <source>
        <dbReference type="ARBA" id="ARBA00022729"/>
    </source>
</evidence>